<dbReference type="OrthoDB" id="5143602at2"/>
<dbReference type="PANTHER" id="PTHR30032:SF8">
    <property type="entry name" value="GERMINATION-SPECIFIC N-ACETYLMURAMOYL-L-ALANINE AMIDASE"/>
    <property type="match status" value="1"/>
</dbReference>
<proteinExistence type="predicted"/>
<dbReference type="Pfam" id="PF04122">
    <property type="entry name" value="CW_binding_2"/>
    <property type="match status" value="2"/>
</dbReference>
<gene>
    <name evidence="2" type="ORF">KILIM_032_00100</name>
</gene>
<feature type="signal peptide" evidence="1">
    <location>
        <begin position="1"/>
        <end position="33"/>
    </location>
</feature>
<dbReference type="Gene3D" id="3.40.50.12090">
    <property type="match status" value="1"/>
</dbReference>
<dbReference type="EMBL" id="BAHD01000032">
    <property type="protein sequence ID" value="GAB96125.1"/>
    <property type="molecule type" value="Genomic_DNA"/>
</dbReference>
<evidence type="ECO:0000313" key="3">
    <source>
        <dbReference type="Proteomes" id="UP000008366"/>
    </source>
</evidence>
<evidence type="ECO:0000256" key="1">
    <source>
        <dbReference type="SAM" id="SignalP"/>
    </source>
</evidence>
<dbReference type="RefSeq" id="WP_006592657.1">
    <property type="nucleotide sequence ID" value="NZ_BAHD01000032.1"/>
</dbReference>
<dbReference type="eggNOG" id="COG2247">
    <property type="taxonomic scope" value="Bacteria"/>
</dbReference>
<dbReference type="STRING" id="1184609.KILIM_032_00100"/>
<organism evidence="2 3">
    <name type="scientific">Kineosphaera limosa NBRC 100340</name>
    <dbReference type="NCBI Taxonomy" id="1184609"/>
    <lineage>
        <taxon>Bacteria</taxon>
        <taxon>Bacillati</taxon>
        <taxon>Actinomycetota</taxon>
        <taxon>Actinomycetes</taxon>
        <taxon>Micrococcales</taxon>
        <taxon>Dermatophilaceae</taxon>
        <taxon>Kineosphaera</taxon>
    </lineage>
</organism>
<dbReference type="InterPro" id="IPR007253">
    <property type="entry name" value="Cell_wall-bd_2"/>
</dbReference>
<dbReference type="PANTHER" id="PTHR30032">
    <property type="entry name" value="N-ACETYLMURAMOYL-L-ALANINE AMIDASE-RELATED"/>
    <property type="match status" value="1"/>
</dbReference>
<sequence>MSSAAKLRTLGRGTAVIASAALVMTSFGPAAFAAWDVPPQGGSITSQPDPAVGIVDTDQKAAGTQGATLVQAGQDAQDLNDLRLVLPNSFQRGDVIDLRVFDRSATQTNNGRGNAGPSTKMEFSADPDVAVSDPIAGDSIVGTTGRANADVAPIATTHKNETETGTGNPWQAATGATGLAAQRPGVTPAFEVSRVASTGSSYRDTIRLRVTSDPSTGDPNARWGVRLQNLKVDLGAQVTPGELRIVPFAYNGQTDKLIAAPDLFGNIEAQAFLNASDRQPQRQILVYTVPGYVAPVRFDAGNPNITAQAGAQSIGDLKITETHGASLTQGSYTVAITGATIANTNTSELRATISDGGTTETVSIGNWVTTGSDRTGFTFNLANTDVSRVSTITVSGLMLNGTAPGRLSFQLSGGSVDQWLADGGQSQAVMNNGTQVVAGSPAFVGSGATASNAGVTSASGTQTGASQLTTGDYTIAVATGGGVLELRDKNGDVVGRAFVADPTAFTLAAPYSGTVGFSRDVVAGETVRVRGTQAQSAALTRTPPTTSSTVAGTWDAATYSVVRLDDGTLAMRAAGSTTNYATSTDGLTFNRTGATAGSVVLDADGAIAGDSYAISTIAVTTVSAVPDNTAALPGASTITPDPAAGASTTLLLPPTGTYTAYNYVDDGWVLEDASGNQVATSTDAAVWTLVGDYSGTITLNSSTGPAVPAPLVDTAEVTINTGATVATVPMANPTVTISGPTPAAGTFTVDGTDLRNTANAIVASTTDGGRTFVGTGPLAGTTFTASAVLLDGATIVVSAVAGAINQVDIEGPLDSLIQVGTVSAGTAAIGGTNRFDTARKIAHLFGGNPDIAIVVNGLNAPDALSAGFLSQREGAPILLATPRVLPQETVEALRDRGVRKVYVVGGEAAVGRSVTDQLRNQDAYMWDDAAKAIKPRGGKLEVVQLGGANRYATNWVVNTYAAAQTANSAPVGKIATGYGQPLKTTGLVARGDQFVDALTANVLSAGRTGALTRSVAAGESVKSIVAASGFPILLTPSDVDKFAVGIYTVSGTSLEVGGDQVGLVNAGTGLVEPTTVGTSTVVASNAYLSGNVQFSAAPSGTFRVTATQATSAQYIYDANATARVNALPVVLTSPDGLRPEAAAQFRAMHLEHALLIGGDSALSDSVKTGIEGINNASTLRLAGADRWATAKVVNEFAMRADTATQAGDVPGLGFRGNRVYTDAAGTTLYSGEMTAYLANGLRFPDALVAGPMVSRQRNALVMTLQNELPDPTKAFLVDNAARIDNAVGLGLGQAVSTAVITEANRLAATR</sequence>
<evidence type="ECO:0000313" key="2">
    <source>
        <dbReference type="EMBL" id="GAB96125.1"/>
    </source>
</evidence>
<feature type="chain" id="PRO_5003895774" evidence="1">
    <location>
        <begin position="34"/>
        <end position="1310"/>
    </location>
</feature>
<dbReference type="InterPro" id="IPR051922">
    <property type="entry name" value="Bact_Sporulation_Assoc"/>
</dbReference>
<comment type="caution">
    <text evidence="2">The sequence shown here is derived from an EMBL/GenBank/DDBJ whole genome shotgun (WGS) entry which is preliminary data.</text>
</comment>
<accession>K6WA95</accession>
<dbReference type="Proteomes" id="UP000008366">
    <property type="component" value="Unassembled WGS sequence"/>
</dbReference>
<reference evidence="2 3" key="1">
    <citation type="submission" date="2012-08" db="EMBL/GenBank/DDBJ databases">
        <title>Whole genome shotgun sequence of Kineosphaera limosa NBRC 100340.</title>
        <authorList>
            <person name="Yoshida I."/>
            <person name="Isaki S."/>
            <person name="Hosoyama A."/>
            <person name="Tsuchikane K."/>
            <person name="Katsumata H."/>
            <person name="Ando Y."/>
            <person name="Ohji S."/>
            <person name="Hamada M."/>
            <person name="Tamura T."/>
            <person name="Yamazoe A."/>
            <person name="Yamazaki S."/>
            <person name="Fujita N."/>
        </authorList>
    </citation>
    <scope>NUCLEOTIDE SEQUENCE [LARGE SCALE GENOMIC DNA]</scope>
    <source>
        <strain evidence="2 3">NBRC 100340</strain>
    </source>
</reference>
<protein>
    <submittedName>
        <fullName evidence="2">Uncharacterized protein</fullName>
    </submittedName>
</protein>
<keyword evidence="1" id="KW-0732">Signal</keyword>
<keyword evidence="3" id="KW-1185">Reference proteome</keyword>
<name>K6WA95_9MICO</name>